<keyword evidence="1" id="KW-0805">Transcription regulation</keyword>
<dbReference type="Pfam" id="PF03514">
    <property type="entry name" value="GRAS"/>
    <property type="match status" value="1"/>
</dbReference>
<dbReference type="AlphaFoldDB" id="A0AAQ3U527"/>
<dbReference type="InterPro" id="IPR005202">
    <property type="entry name" value="TF_GRAS"/>
</dbReference>
<evidence type="ECO:0000313" key="4">
    <source>
        <dbReference type="EMBL" id="WVZ85679.1"/>
    </source>
</evidence>
<proteinExistence type="inferred from homology"/>
<protein>
    <submittedName>
        <fullName evidence="4">Uncharacterized protein</fullName>
    </submittedName>
</protein>
<evidence type="ECO:0000256" key="2">
    <source>
        <dbReference type="ARBA" id="ARBA00023163"/>
    </source>
</evidence>
<evidence type="ECO:0000256" key="3">
    <source>
        <dbReference type="PROSITE-ProRule" id="PRU01191"/>
    </source>
</evidence>
<gene>
    <name evidence="4" type="ORF">U9M48_032574</name>
</gene>
<evidence type="ECO:0000313" key="5">
    <source>
        <dbReference type="Proteomes" id="UP001341281"/>
    </source>
</evidence>
<accession>A0AAQ3U527</accession>
<dbReference type="EMBL" id="CP144751">
    <property type="protein sequence ID" value="WVZ85679.1"/>
    <property type="molecule type" value="Genomic_DNA"/>
</dbReference>
<dbReference type="Proteomes" id="UP001341281">
    <property type="component" value="Chromosome 07"/>
</dbReference>
<reference evidence="4 5" key="1">
    <citation type="submission" date="2024-02" db="EMBL/GenBank/DDBJ databases">
        <title>High-quality chromosome-scale genome assembly of Pensacola bahiagrass (Paspalum notatum Flugge var. saurae).</title>
        <authorList>
            <person name="Vega J.M."/>
            <person name="Podio M."/>
            <person name="Orjuela J."/>
            <person name="Siena L.A."/>
            <person name="Pessino S.C."/>
            <person name="Combes M.C."/>
            <person name="Mariac C."/>
            <person name="Albertini E."/>
            <person name="Pupilli F."/>
            <person name="Ortiz J.P.A."/>
            <person name="Leblanc O."/>
        </authorList>
    </citation>
    <scope>NUCLEOTIDE SEQUENCE [LARGE SCALE GENOMIC DNA]</scope>
    <source>
        <strain evidence="4">R1</strain>
        <tissue evidence="4">Leaf</tissue>
    </source>
</reference>
<keyword evidence="2" id="KW-0804">Transcription</keyword>
<dbReference type="PROSITE" id="PS50985">
    <property type="entry name" value="GRAS"/>
    <property type="match status" value="1"/>
</dbReference>
<name>A0AAQ3U527_PASNO</name>
<comment type="similarity">
    <text evidence="3">Belongs to the GRAS family.</text>
</comment>
<feature type="short sequence motif" description="VHIID" evidence="3">
    <location>
        <begin position="193"/>
        <end position="197"/>
    </location>
</feature>
<keyword evidence="5" id="KW-1185">Reference proteome</keyword>
<sequence length="508" mass="53176">MNLTLSLGINGGGGGGTATKKRKVRDSVIVVDDGVGDGGDSSRVVTRLLQARERMVARLDGVDDLWVAPAPDDVGGAAGRGLRLMHLLLSAVAAGESGDAQAAAAALHEVYRRASFRGADPAQRVAAYFADALATRLVRRPPASAAAAPPSTCTERFLAYTMFYQASPLYQFAHFSANQAIVEAFESGGRRRLHVVDFDVSHGFQWPSLIQSLSESAAASTSGSSHDSDEPVSLRITGFGASADEVRQTEARLARFASGCPNLRFEFEGIVDGRPNSGGGGHHDERIKIDDGATVVVNLVFPAAVQNSRASTRESCRALARIRSLNPALVFLVEKDGGGGGGGGGNVATSRGRSSSGLLPQLTASLRYFAALFDSLHECLPADSAERLAIERNHLGTEISTAVAACLDSNRGGGDHVAEPCGGSGGAAWSWKEMMESAGFEAVRLSSRTVSQAKLLLKMKSGGGGGGFRVVEGGGGRALSLGWRDSTLMITATGWRRRRRSSNQTSFG</sequence>
<dbReference type="PANTHER" id="PTHR31636">
    <property type="entry name" value="OSJNBA0084A10.13 PROTEIN-RELATED"/>
    <property type="match status" value="1"/>
</dbReference>
<feature type="region of interest" description="SAW" evidence="3">
    <location>
        <begin position="404"/>
        <end position="495"/>
    </location>
</feature>
<evidence type="ECO:0000256" key="1">
    <source>
        <dbReference type="ARBA" id="ARBA00023015"/>
    </source>
</evidence>
<organism evidence="4 5">
    <name type="scientific">Paspalum notatum var. saurae</name>
    <dbReference type="NCBI Taxonomy" id="547442"/>
    <lineage>
        <taxon>Eukaryota</taxon>
        <taxon>Viridiplantae</taxon>
        <taxon>Streptophyta</taxon>
        <taxon>Embryophyta</taxon>
        <taxon>Tracheophyta</taxon>
        <taxon>Spermatophyta</taxon>
        <taxon>Magnoliopsida</taxon>
        <taxon>Liliopsida</taxon>
        <taxon>Poales</taxon>
        <taxon>Poaceae</taxon>
        <taxon>PACMAD clade</taxon>
        <taxon>Panicoideae</taxon>
        <taxon>Andropogonodae</taxon>
        <taxon>Paspaleae</taxon>
        <taxon>Paspalinae</taxon>
        <taxon>Paspalum</taxon>
    </lineage>
</organism>
<comment type="caution">
    <text evidence="3">Lacks conserved residue(s) required for the propagation of feature annotation.</text>
</comment>